<dbReference type="EC" id="6.1.1.15" evidence="12"/>
<dbReference type="NCBIfam" id="NF006625">
    <property type="entry name" value="PRK09194.1"/>
    <property type="match status" value="1"/>
</dbReference>
<dbReference type="InterPro" id="IPR004500">
    <property type="entry name" value="Pro-tRNA-synth_IIa_bac-type"/>
</dbReference>
<dbReference type="SUPFAM" id="SSF55681">
    <property type="entry name" value="Class II aaRS and biotin synthetases"/>
    <property type="match status" value="1"/>
</dbReference>
<keyword evidence="5 12" id="KW-0547">Nucleotide-binding</keyword>
<evidence type="ECO:0000256" key="6">
    <source>
        <dbReference type="ARBA" id="ARBA00022840"/>
    </source>
</evidence>
<protein>
    <recommendedName>
        <fullName evidence="12">Proline--tRNA ligase</fullName>
        <ecNumber evidence="12">6.1.1.15</ecNumber>
    </recommendedName>
    <alternativeName>
        <fullName evidence="12">Prolyl-tRNA synthetase</fullName>
        <shortName evidence="12">ProRS</shortName>
    </alternativeName>
</protein>
<dbReference type="SUPFAM" id="SSF55826">
    <property type="entry name" value="YbaK/ProRS associated domain"/>
    <property type="match status" value="1"/>
</dbReference>
<dbReference type="FunFam" id="3.40.50.800:FF:000011">
    <property type="entry name" value="Proline--tRNA ligase"/>
    <property type="match status" value="1"/>
</dbReference>
<dbReference type="GO" id="GO:0140096">
    <property type="term" value="F:catalytic activity, acting on a protein"/>
    <property type="evidence" value="ECO:0007669"/>
    <property type="project" value="UniProtKB-ARBA"/>
</dbReference>
<evidence type="ECO:0000256" key="3">
    <source>
        <dbReference type="ARBA" id="ARBA00022490"/>
    </source>
</evidence>
<dbReference type="Pfam" id="PF00587">
    <property type="entry name" value="tRNA-synt_2b"/>
    <property type="match status" value="1"/>
</dbReference>
<evidence type="ECO:0000256" key="10">
    <source>
        <dbReference type="ARBA" id="ARBA00053664"/>
    </source>
</evidence>
<dbReference type="InterPro" id="IPR023717">
    <property type="entry name" value="Pro-tRNA-Synthase_IIa_type1"/>
</dbReference>
<dbReference type="InterPro" id="IPR044140">
    <property type="entry name" value="ProRS_anticodon_short"/>
</dbReference>
<dbReference type="GO" id="GO:0005829">
    <property type="term" value="C:cytosol"/>
    <property type="evidence" value="ECO:0007669"/>
    <property type="project" value="TreeGrafter"/>
</dbReference>
<name>A0A235BCC9_9BACL</name>
<dbReference type="FunFam" id="3.30.930.10:FF:000065">
    <property type="entry name" value="Proline--tRNA ligase"/>
    <property type="match status" value="1"/>
</dbReference>
<comment type="subcellular location">
    <subcellularLocation>
        <location evidence="1 12">Cytoplasm</location>
    </subcellularLocation>
</comment>
<feature type="domain" description="Aminoacyl-transfer RNA synthetases class-II family profile" evidence="13">
    <location>
        <begin position="47"/>
        <end position="464"/>
    </location>
</feature>
<dbReference type="InterPro" id="IPR002316">
    <property type="entry name" value="Pro-tRNA-ligase_IIa"/>
</dbReference>
<dbReference type="Pfam" id="PF04073">
    <property type="entry name" value="tRNA_edit"/>
    <property type="match status" value="1"/>
</dbReference>
<dbReference type="CDD" id="cd00861">
    <property type="entry name" value="ProRS_anticodon_short"/>
    <property type="match status" value="1"/>
</dbReference>
<dbReference type="PANTHER" id="PTHR42753">
    <property type="entry name" value="MITOCHONDRIAL RIBOSOME PROTEIN L39/PROLYL-TRNA LIGASE FAMILY MEMBER"/>
    <property type="match status" value="1"/>
</dbReference>
<evidence type="ECO:0000259" key="13">
    <source>
        <dbReference type="PROSITE" id="PS50862"/>
    </source>
</evidence>
<dbReference type="PROSITE" id="PS50862">
    <property type="entry name" value="AA_TRNA_LIGASE_II"/>
    <property type="match status" value="1"/>
</dbReference>
<dbReference type="Proteomes" id="UP000215459">
    <property type="component" value="Unassembled WGS sequence"/>
</dbReference>
<keyword evidence="6 12" id="KW-0067">ATP-binding</keyword>
<evidence type="ECO:0000256" key="9">
    <source>
        <dbReference type="ARBA" id="ARBA00047671"/>
    </source>
</evidence>
<evidence type="ECO:0000313" key="15">
    <source>
        <dbReference type="Proteomes" id="UP000215459"/>
    </source>
</evidence>
<evidence type="ECO:0000313" key="14">
    <source>
        <dbReference type="EMBL" id="OYD09941.1"/>
    </source>
</evidence>
<dbReference type="GO" id="GO:0006433">
    <property type="term" value="P:prolyl-tRNA aminoacylation"/>
    <property type="evidence" value="ECO:0007669"/>
    <property type="project" value="UniProtKB-UniRule"/>
</dbReference>
<evidence type="ECO:0000256" key="2">
    <source>
        <dbReference type="ARBA" id="ARBA00011738"/>
    </source>
</evidence>
<dbReference type="AlphaFoldDB" id="A0A235BCC9"/>
<dbReference type="Gene3D" id="3.40.50.800">
    <property type="entry name" value="Anticodon-binding domain"/>
    <property type="match status" value="1"/>
</dbReference>
<dbReference type="CDD" id="cd00779">
    <property type="entry name" value="ProRS_core_prok"/>
    <property type="match status" value="1"/>
</dbReference>
<keyword evidence="8 12" id="KW-0030">Aminoacyl-tRNA synthetase</keyword>
<dbReference type="InterPro" id="IPR036754">
    <property type="entry name" value="YbaK/aa-tRNA-synt-asso_dom_sf"/>
</dbReference>
<dbReference type="EMBL" id="NOWF01000001">
    <property type="protein sequence ID" value="OYD09941.1"/>
    <property type="molecule type" value="Genomic_DNA"/>
</dbReference>
<dbReference type="Pfam" id="PF03129">
    <property type="entry name" value="HGTP_anticodon"/>
    <property type="match status" value="1"/>
</dbReference>
<dbReference type="InterPro" id="IPR050062">
    <property type="entry name" value="Pro-tRNA_synthetase"/>
</dbReference>
<dbReference type="InterPro" id="IPR006195">
    <property type="entry name" value="aa-tRNA-synth_II"/>
</dbReference>
<dbReference type="FunFam" id="3.30.930.10:FF:000066">
    <property type="entry name" value="Proline--tRNA ligase"/>
    <property type="match status" value="1"/>
</dbReference>
<comment type="subunit">
    <text evidence="2 12">Homodimer.</text>
</comment>
<dbReference type="SUPFAM" id="SSF52954">
    <property type="entry name" value="Class II aaRS ABD-related"/>
    <property type="match status" value="1"/>
</dbReference>
<dbReference type="InterPro" id="IPR036621">
    <property type="entry name" value="Anticodon-bd_dom_sf"/>
</dbReference>
<evidence type="ECO:0000256" key="4">
    <source>
        <dbReference type="ARBA" id="ARBA00022598"/>
    </source>
</evidence>
<comment type="caution">
    <text evidence="14">The sequence shown here is derived from an EMBL/GenBank/DDBJ whole genome shotgun (WGS) entry which is preliminary data.</text>
</comment>
<keyword evidence="4 12" id="KW-0436">Ligase</keyword>
<evidence type="ECO:0000256" key="1">
    <source>
        <dbReference type="ARBA" id="ARBA00004496"/>
    </source>
</evidence>
<dbReference type="GO" id="GO:0004827">
    <property type="term" value="F:proline-tRNA ligase activity"/>
    <property type="evidence" value="ECO:0007669"/>
    <property type="project" value="UniProtKB-UniRule"/>
</dbReference>
<dbReference type="GO" id="GO:0002161">
    <property type="term" value="F:aminoacyl-tRNA deacylase activity"/>
    <property type="evidence" value="ECO:0007669"/>
    <property type="project" value="InterPro"/>
</dbReference>
<dbReference type="OrthoDB" id="9809052at2"/>
<evidence type="ECO:0000256" key="7">
    <source>
        <dbReference type="ARBA" id="ARBA00022917"/>
    </source>
</evidence>
<comment type="function">
    <text evidence="10 12">Catalyzes the attachment of proline to tRNA(Pro) in a two-step reaction: proline is first activated by ATP to form Pro-AMP and then transferred to the acceptor end of tRNA(Pro). As ProRS can inadvertently accommodate and process non-cognate amino acids such as alanine and cysteine, to avoid such errors it has two additional distinct editing activities against alanine. One activity is designated as 'pretransfer' editing and involves the tRNA(Pro)-independent hydrolysis of activated Ala-AMP. The other activity is designated 'posttransfer' editing and involves deacylation of mischarged Ala-tRNA(Pro). The misacylated Cys-tRNA(Pro) is not edited by ProRS.</text>
</comment>
<dbReference type="InterPro" id="IPR004154">
    <property type="entry name" value="Anticodon-bd"/>
</dbReference>
<dbReference type="NCBIfam" id="TIGR00409">
    <property type="entry name" value="proS_fam_II"/>
    <property type="match status" value="1"/>
</dbReference>
<comment type="domain">
    <text evidence="12">Consists of three domains: the N-terminal catalytic domain, the editing domain and the C-terminal anticodon-binding domain.</text>
</comment>
<comment type="catalytic activity">
    <reaction evidence="9 12">
        <text>tRNA(Pro) + L-proline + ATP = L-prolyl-tRNA(Pro) + AMP + diphosphate</text>
        <dbReference type="Rhea" id="RHEA:14305"/>
        <dbReference type="Rhea" id="RHEA-COMP:9700"/>
        <dbReference type="Rhea" id="RHEA-COMP:9702"/>
        <dbReference type="ChEBI" id="CHEBI:30616"/>
        <dbReference type="ChEBI" id="CHEBI:33019"/>
        <dbReference type="ChEBI" id="CHEBI:60039"/>
        <dbReference type="ChEBI" id="CHEBI:78442"/>
        <dbReference type="ChEBI" id="CHEBI:78532"/>
        <dbReference type="ChEBI" id="CHEBI:456215"/>
        <dbReference type="EC" id="6.1.1.15"/>
    </reaction>
</comment>
<sequence>MLIPTLRKVGAEAEMASHRLMLRAGMIRQLAAGVYTYLPLAHRTLYKVEQVVREEMNRIGAQEILMPALNPSELWRETGRWDTYGPELITLQDRHERDFLLGPTHEEVITDLLRNEVNSYKRLPMSLYQIQTKYRDERRPRSGLLRGREFLMKDAYTFHADRETLDQAYQGMYHAYERIFTRLGLDFRAVEADSGAIGGTENHEFMVLADSGEDTLTLCDSCDYAANIETARVGGHEGEKSRPVAEEISTVEKVSTPKASTIEQVTKMLDISPHRLMKSLLFDVDGEPVLVLVRGDHEANEVKVKHALDADQCELADEAVVQRVTGAPSGFAGPVGLKEKVRIIADHAVRDLFDAVTGANEADAHLLHVTPERDFQVDHFADVRTVQEGDPCPHCGGTLRFSRGIEVGHVFKLGTKYSEAMQATFLDREGKEQPLIMGCYGIGISRLAAAIIEQHHDDNGITWPLTAAPFAVHLIAVNMKDENQARLAEQLYGQLVQNGLEVLFDDRQERAGVKFKDSDLIGIPLRITVGSKAAEEVVEYKIRRSGESGHLSAQELSNQLPELLKQVDG</sequence>
<dbReference type="GO" id="GO:0005524">
    <property type="term" value="F:ATP binding"/>
    <property type="evidence" value="ECO:0007669"/>
    <property type="project" value="UniProtKB-UniRule"/>
</dbReference>
<comment type="similarity">
    <text evidence="11 12">Belongs to the class-II aminoacyl-tRNA synthetase family. ProS type 1 subfamily.</text>
</comment>
<accession>A0A235BCC9</accession>
<dbReference type="CDD" id="cd04334">
    <property type="entry name" value="ProRS-INS"/>
    <property type="match status" value="1"/>
</dbReference>
<dbReference type="InterPro" id="IPR007214">
    <property type="entry name" value="YbaK/aa-tRNA-synth-assoc-dom"/>
</dbReference>
<evidence type="ECO:0000256" key="11">
    <source>
        <dbReference type="ARBA" id="ARBA00060755"/>
    </source>
</evidence>
<reference evidence="14 15" key="1">
    <citation type="submission" date="2017-07" db="EMBL/GenBank/DDBJ databases">
        <title>The genome sequence of Paludifilum halophilum highlights mechanisms for microbial adaptation to high salt environemnts.</title>
        <authorList>
            <person name="Belbahri L."/>
        </authorList>
    </citation>
    <scope>NUCLEOTIDE SEQUENCE [LARGE SCALE GENOMIC DNA]</scope>
    <source>
        <strain evidence="14 15">DSM 102817</strain>
    </source>
</reference>
<dbReference type="InterPro" id="IPR045864">
    <property type="entry name" value="aa-tRNA-synth_II/BPL/LPL"/>
</dbReference>
<organism evidence="14 15">
    <name type="scientific">Paludifilum halophilum</name>
    <dbReference type="NCBI Taxonomy" id="1642702"/>
    <lineage>
        <taxon>Bacteria</taxon>
        <taxon>Bacillati</taxon>
        <taxon>Bacillota</taxon>
        <taxon>Bacilli</taxon>
        <taxon>Bacillales</taxon>
        <taxon>Thermoactinomycetaceae</taxon>
        <taxon>Paludifilum</taxon>
    </lineage>
</organism>
<dbReference type="InterPro" id="IPR002314">
    <property type="entry name" value="aa-tRNA-synt_IIb"/>
</dbReference>
<keyword evidence="3 12" id="KW-0963">Cytoplasm</keyword>
<dbReference type="PRINTS" id="PR01046">
    <property type="entry name" value="TRNASYNTHPRO"/>
</dbReference>
<dbReference type="InterPro" id="IPR033730">
    <property type="entry name" value="ProRS_core_prok"/>
</dbReference>
<dbReference type="HAMAP" id="MF_01569">
    <property type="entry name" value="Pro_tRNA_synth_type1"/>
    <property type="match status" value="1"/>
</dbReference>
<dbReference type="GO" id="GO:0016740">
    <property type="term" value="F:transferase activity"/>
    <property type="evidence" value="ECO:0007669"/>
    <property type="project" value="UniProtKB-ARBA"/>
</dbReference>
<gene>
    <name evidence="12" type="primary">proS</name>
    <name evidence="14" type="ORF">CHM34_00180</name>
</gene>
<evidence type="ECO:0000256" key="8">
    <source>
        <dbReference type="ARBA" id="ARBA00023146"/>
    </source>
</evidence>
<dbReference type="PIRSF" id="PIRSF001535">
    <property type="entry name" value="ProRS_1"/>
    <property type="match status" value="1"/>
</dbReference>
<dbReference type="Gene3D" id="3.30.930.10">
    <property type="entry name" value="Bira Bifunctional Protein, Domain 2"/>
    <property type="match status" value="2"/>
</dbReference>
<proteinExistence type="inferred from homology"/>
<dbReference type="PANTHER" id="PTHR42753:SF2">
    <property type="entry name" value="PROLINE--TRNA LIGASE"/>
    <property type="match status" value="1"/>
</dbReference>
<evidence type="ECO:0000256" key="12">
    <source>
        <dbReference type="HAMAP-Rule" id="MF_01569"/>
    </source>
</evidence>
<evidence type="ECO:0000256" key="5">
    <source>
        <dbReference type="ARBA" id="ARBA00022741"/>
    </source>
</evidence>
<keyword evidence="15" id="KW-1185">Reference proteome</keyword>
<keyword evidence="7 12" id="KW-0648">Protein biosynthesis</keyword>